<feature type="region of interest" description="Disordered" evidence="1">
    <location>
        <begin position="1"/>
        <end position="55"/>
    </location>
</feature>
<feature type="compositionally biased region" description="Basic and acidic residues" evidence="1">
    <location>
        <begin position="1"/>
        <end position="23"/>
    </location>
</feature>
<proteinExistence type="predicted"/>
<accession>A0ABX7HII7</accession>
<keyword evidence="3" id="KW-1185">Reference proteome</keyword>
<name>A0ABX7HII7_9STAP</name>
<dbReference type="EMBL" id="CP069486">
    <property type="protein sequence ID" value="QRO86042.1"/>
    <property type="molecule type" value="Genomic_DNA"/>
</dbReference>
<organism evidence="2 3">
    <name type="scientific">Mammaliicoccus vitulinus</name>
    <dbReference type="NCBI Taxonomy" id="71237"/>
    <lineage>
        <taxon>Bacteria</taxon>
        <taxon>Bacillati</taxon>
        <taxon>Bacillota</taxon>
        <taxon>Bacilli</taxon>
        <taxon>Bacillales</taxon>
        <taxon>Staphylococcaceae</taxon>
        <taxon>Mammaliicoccus</taxon>
    </lineage>
</organism>
<feature type="compositionally biased region" description="Low complexity" evidence="1">
    <location>
        <begin position="42"/>
        <end position="55"/>
    </location>
</feature>
<evidence type="ECO:0000313" key="2">
    <source>
        <dbReference type="EMBL" id="QRO86042.1"/>
    </source>
</evidence>
<reference evidence="2 3" key="1">
    <citation type="submission" date="2021-02" db="EMBL/GenBank/DDBJ databases">
        <title>FDA dAtabase for Regulatory Grade micrObial Sequences (FDA-ARGOS): Supporting development and validation of Infectious Disease Dx tests.</title>
        <authorList>
            <person name="Sproer C."/>
            <person name="Gronow S."/>
            <person name="Severitt S."/>
            <person name="Schroder I."/>
            <person name="Tallon L."/>
            <person name="Sadzewicz L."/>
            <person name="Zhao X."/>
            <person name="Boylan J."/>
            <person name="Ott S."/>
            <person name="Bowen H."/>
            <person name="Vavikolanu K."/>
            <person name="Mehta A."/>
            <person name="Aluvathingal J."/>
            <person name="Nadendla S."/>
            <person name="Lowell S."/>
            <person name="Myers T."/>
            <person name="Yan Y."/>
            <person name="Sichtig H."/>
        </authorList>
    </citation>
    <scope>NUCLEOTIDE SEQUENCE [LARGE SCALE GENOMIC DNA]</scope>
    <source>
        <strain evidence="2 3">FDAARGOS_1207</strain>
    </source>
</reference>
<feature type="compositionally biased region" description="Acidic residues" evidence="1">
    <location>
        <begin position="24"/>
        <end position="41"/>
    </location>
</feature>
<dbReference type="RefSeq" id="WP_169925717.1">
    <property type="nucleotide sequence ID" value="NZ_CBCPHH010000005.1"/>
</dbReference>
<evidence type="ECO:0000313" key="3">
    <source>
        <dbReference type="Proteomes" id="UP000627155"/>
    </source>
</evidence>
<protein>
    <submittedName>
        <fullName evidence="2">Uncharacterized protein</fullName>
    </submittedName>
</protein>
<evidence type="ECO:0000256" key="1">
    <source>
        <dbReference type="SAM" id="MobiDB-lite"/>
    </source>
</evidence>
<gene>
    <name evidence="2" type="ORF">I6J37_05105</name>
</gene>
<sequence>MNINKHLKDTGWTEEEIHKRSDSISEDIEDIEDNENNENNEEINLSNENDLIIEE</sequence>
<dbReference type="Proteomes" id="UP000627155">
    <property type="component" value="Chromosome"/>
</dbReference>